<evidence type="ECO:0000313" key="9">
    <source>
        <dbReference type="Proteomes" id="UP000001514"/>
    </source>
</evidence>
<dbReference type="SUPFAM" id="SSF52540">
    <property type="entry name" value="P-loop containing nucleoside triphosphate hydrolases"/>
    <property type="match status" value="1"/>
</dbReference>
<dbReference type="PROSITE" id="PS50067">
    <property type="entry name" value="KINESIN_MOTOR_2"/>
    <property type="match status" value="1"/>
</dbReference>
<dbReference type="PROSITE" id="PS00411">
    <property type="entry name" value="KINESIN_MOTOR_1"/>
    <property type="match status" value="1"/>
</dbReference>
<keyword evidence="2 4" id="KW-0067">ATP-binding</keyword>
<dbReference type="Pfam" id="PF23735">
    <property type="entry name" value="KIF9"/>
    <property type="match status" value="1"/>
</dbReference>
<dbReference type="GO" id="GO:0007018">
    <property type="term" value="P:microtubule-based movement"/>
    <property type="evidence" value="ECO:0007669"/>
    <property type="project" value="InterPro"/>
</dbReference>
<evidence type="ECO:0000259" key="7">
    <source>
        <dbReference type="PROSITE" id="PS50067"/>
    </source>
</evidence>
<dbReference type="GO" id="GO:0008017">
    <property type="term" value="F:microtubule binding"/>
    <property type="evidence" value="ECO:0007669"/>
    <property type="project" value="InterPro"/>
</dbReference>
<dbReference type="PRINTS" id="PR00380">
    <property type="entry name" value="KINESINHEAVY"/>
</dbReference>
<feature type="binding site" evidence="4">
    <location>
        <begin position="95"/>
        <end position="102"/>
    </location>
    <ligand>
        <name>ATP</name>
        <dbReference type="ChEBI" id="CHEBI:30616"/>
    </ligand>
</feature>
<dbReference type="GO" id="GO:0003777">
    <property type="term" value="F:microtubule motor activity"/>
    <property type="evidence" value="ECO:0007669"/>
    <property type="project" value="InterPro"/>
</dbReference>
<dbReference type="InParanoid" id="D8TBJ4"/>
<dbReference type="Pfam" id="PF00225">
    <property type="entry name" value="Kinesin"/>
    <property type="match status" value="1"/>
</dbReference>
<dbReference type="InterPro" id="IPR001752">
    <property type="entry name" value="Kinesin_motor_dom"/>
</dbReference>
<dbReference type="GO" id="GO:0005874">
    <property type="term" value="C:microtubule"/>
    <property type="evidence" value="ECO:0007669"/>
    <property type="project" value="UniProtKB-KW"/>
</dbReference>
<dbReference type="AlphaFoldDB" id="D8TBJ4"/>
<dbReference type="Gramene" id="EFJ05984">
    <property type="protein sequence ID" value="EFJ05984"/>
    <property type="gene ID" value="SELMODRAFT_136247"/>
</dbReference>
<feature type="domain" description="Kinesin motor" evidence="7">
    <location>
        <begin position="8"/>
        <end position="347"/>
    </location>
</feature>
<dbReference type="InterPro" id="IPR027640">
    <property type="entry name" value="Kinesin-like_fam"/>
</dbReference>
<evidence type="ECO:0000256" key="5">
    <source>
        <dbReference type="RuleBase" id="RU000394"/>
    </source>
</evidence>
<dbReference type="STRING" id="88036.D8TBJ4"/>
<protein>
    <recommendedName>
        <fullName evidence="5">Kinesin-like protein</fullName>
    </recommendedName>
</protein>
<comment type="similarity">
    <text evidence="4 5">Belongs to the TRAFAC class myosin-kinesin ATPase superfamily. Kinesin family.</text>
</comment>
<dbReference type="PANTHER" id="PTHR47968:SF67">
    <property type="entry name" value="KINESIN MOTOR DOMAIN-CONTAINING PROTEIN"/>
    <property type="match status" value="1"/>
</dbReference>
<dbReference type="OMA" id="DFDLWYQ"/>
<evidence type="ECO:0000256" key="1">
    <source>
        <dbReference type="ARBA" id="ARBA00022741"/>
    </source>
</evidence>
<evidence type="ECO:0000256" key="2">
    <source>
        <dbReference type="ARBA" id="ARBA00022840"/>
    </source>
</evidence>
<evidence type="ECO:0000256" key="3">
    <source>
        <dbReference type="ARBA" id="ARBA00023175"/>
    </source>
</evidence>
<evidence type="ECO:0000256" key="6">
    <source>
        <dbReference type="SAM" id="MobiDB-lite"/>
    </source>
</evidence>
<name>D8TBJ4_SELML</name>
<dbReference type="SMART" id="SM00129">
    <property type="entry name" value="KISc"/>
    <property type="match status" value="1"/>
</dbReference>
<keyword evidence="5" id="KW-0493">Microtubule</keyword>
<dbReference type="PANTHER" id="PTHR47968">
    <property type="entry name" value="CENTROMERE PROTEIN E"/>
    <property type="match status" value="1"/>
</dbReference>
<dbReference type="eggNOG" id="KOG4280">
    <property type="taxonomic scope" value="Eukaryota"/>
</dbReference>
<dbReference type="Gene3D" id="3.40.850.10">
    <property type="entry name" value="Kinesin motor domain"/>
    <property type="match status" value="1"/>
</dbReference>
<dbReference type="GO" id="GO:0005524">
    <property type="term" value="F:ATP binding"/>
    <property type="evidence" value="ECO:0007669"/>
    <property type="project" value="UniProtKB-UniRule"/>
</dbReference>
<organism evidence="9">
    <name type="scientific">Selaginella moellendorffii</name>
    <name type="common">Spikemoss</name>
    <dbReference type="NCBI Taxonomy" id="88036"/>
    <lineage>
        <taxon>Eukaryota</taxon>
        <taxon>Viridiplantae</taxon>
        <taxon>Streptophyta</taxon>
        <taxon>Embryophyta</taxon>
        <taxon>Tracheophyta</taxon>
        <taxon>Lycopodiopsida</taxon>
        <taxon>Selaginellales</taxon>
        <taxon>Selaginellaceae</taxon>
        <taxon>Selaginella</taxon>
    </lineage>
</organism>
<dbReference type="InterPro" id="IPR036961">
    <property type="entry name" value="Kinesin_motor_dom_sf"/>
</dbReference>
<dbReference type="InterPro" id="IPR056524">
    <property type="entry name" value="KIF6/9_C"/>
</dbReference>
<feature type="region of interest" description="Disordered" evidence="6">
    <location>
        <begin position="514"/>
        <end position="550"/>
    </location>
</feature>
<dbReference type="Proteomes" id="UP000001514">
    <property type="component" value="Unassembled WGS sequence"/>
</dbReference>
<proteinExistence type="inferred from homology"/>
<dbReference type="InterPro" id="IPR019821">
    <property type="entry name" value="Kinesin_motor_CS"/>
</dbReference>
<gene>
    <name evidence="8" type="ORF">SELMODRAFT_136247</name>
</gene>
<reference evidence="8 9" key="1">
    <citation type="journal article" date="2011" name="Science">
        <title>The Selaginella genome identifies genetic changes associated with the evolution of vascular plants.</title>
        <authorList>
            <person name="Banks J.A."/>
            <person name="Nishiyama T."/>
            <person name="Hasebe M."/>
            <person name="Bowman J.L."/>
            <person name="Gribskov M."/>
            <person name="dePamphilis C."/>
            <person name="Albert V.A."/>
            <person name="Aono N."/>
            <person name="Aoyama T."/>
            <person name="Ambrose B.A."/>
            <person name="Ashton N.W."/>
            <person name="Axtell M.J."/>
            <person name="Barker E."/>
            <person name="Barker M.S."/>
            <person name="Bennetzen J.L."/>
            <person name="Bonawitz N.D."/>
            <person name="Chapple C."/>
            <person name="Cheng C."/>
            <person name="Correa L.G."/>
            <person name="Dacre M."/>
            <person name="DeBarry J."/>
            <person name="Dreyer I."/>
            <person name="Elias M."/>
            <person name="Engstrom E.M."/>
            <person name="Estelle M."/>
            <person name="Feng L."/>
            <person name="Finet C."/>
            <person name="Floyd S.K."/>
            <person name="Frommer W.B."/>
            <person name="Fujita T."/>
            <person name="Gramzow L."/>
            <person name="Gutensohn M."/>
            <person name="Harholt J."/>
            <person name="Hattori M."/>
            <person name="Heyl A."/>
            <person name="Hirai T."/>
            <person name="Hiwatashi Y."/>
            <person name="Ishikawa M."/>
            <person name="Iwata M."/>
            <person name="Karol K.G."/>
            <person name="Koehler B."/>
            <person name="Kolukisaoglu U."/>
            <person name="Kubo M."/>
            <person name="Kurata T."/>
            <person name="Lalonde S."/>
            <person name="Li K."/>
            <person name="Li Y."/>
            <person name="Litt A."/>
            <person name="Lyons E."/>
            <person name="Manning G."/>
            <person name="Maruyama T."/>
            <person name="Michael T.P."/>
            <person name="Mikami K."/>
            <person name="Miyazaki S."/>
            <person name="Morinaga S."/>
            <person name="Murata T."/>
            <person name="Mueller-Roeber B."/>
            <person name="Nelson D.R."/>
            <person name="Obara M."/>
            <person name="Oguri Y."/>
            <person name="Olmstead R.G."/>
            <person name="Onodera N."/>
            <person name="Petersen B.L."/>
            <person name="Pils B."/>
            <person name="Prigge M."/>
            <person name="Rensing S.A."/>
            <person name="Riano-Pachon D.M."/>
            <person name="Roberts A.W."/>
            <person name="Sato Y."/>
            <person name="Scheller H.V."/>
            <person name="Schulz B."/>
            <person name="Schulz C."/>
            <person name="Shakirov E.V."/>
            <person name="Shibagaki N."/>
            <person name="Shinohara N."/>
            <person name="Shippen D.E."/>
            <person name="Soerensen I."/>
            <person name="Sotooka R."/>
            <person name="Sugimoto N."/>
            <person name="Sugita M."/>
            <person name="Sumikawa N."/>
            <person name="Tanurdzic M."/>
            <person name="Theissen G."/>
            <person name="Ulvskov P."/>
            <person name="Wakazuki S."/>
            <person name="Weng J.K."/>
            <person name="Willats W.W."/>
            <person name="Wipf D."/>
            <person name="Wolf P.G."/>
            <person name="Yang L."/>
            <person name="Zimmer A.D."/>
            <person name="Zhu Q."/>
            <person name="Mitros T."/>
            <person name="Hellsten U."/>
            <person name="Loque D."/>
            <person name="Otillar R."/>
            <person name="Salamov A."/>
            <person name="Schmutz J."/>
            <person name="Shapiro H."/>
            <person name="Lindquist E."/>
            <person name="Lucas S."/>
            <person name="Rokhsar D."/>
            <person name="Grigoriev I.V."/>
        </authorList>
    </citation>
    <scope>NUCLEOTIDE SEQUENCE [LARGE SCALE GENOMIC DNA]</scope>
</reference>
<keyword evidence="1 4" id="KW-0547">Nucleotide-binding</keyword>
<evidence type="ECO:0000313" key="8">
    <source>
        <dbReference type="EMBL" id="EFJ05984.1"/>
    </source>
</evidence>
<dbReference type="KEGG" id="smo:SELMODRAFT_136247"/>
<keyword evidence="9" id="KW-1185">Reference proteome</keyword>
<dbReference type="InterPro" id="IPR027417">
    <property type="entry name" value="P-loop_NTPase"/>
</dbReference>
<sequence length="686" mass="77339">MADAFESRIDIFLRMRPIEKNLASYEVDHDDGRVNWVVPRQAAIGIVNHQRERYSFTFNGILDTDCKQDLVFETVARKVVLGALDGFNGTIFAYGQTGSGKTYTITGGTERYVDRGIIPRAISLIYSELANRSDNCFSIHFSYMEIYNETGYDLLNPDHETKSLEDLPKVVLLEDDDTRIHLRNLSAHLAMNEEEALNLLFMGDTNRMISSTPMNMASSRSHCIFTACIEARKTGEDVVRKSKLHLVDLAGSERVSKTGVDGQILREAKYINLSLHFLEQVIIALQEKSQGKSRTHIPYRNSMMTSVLRDSIGGNCRTVMIANVSIAQEQLEETISTCRFAQRVAMVSNQVMLNEEVDPNIVIKRLKQEVKDLKAEVMFLRGEDVDRGPLTDREIAMVKNQVNAYVYDLSPEASFNCGGNMLHIRAAFQAFKELATAGVAAKRCSNLQSSGAHMEMSGGSPLHETIQNLNCQLQQRENEINILVSFIRKREAGITRANAWTQVDSIQLSGRTDSRDSGFTLDGTEDGMIPSNTSSRVASSMDSRDNSSLSSFGSDRRQAFDLFWRNYPSMDAIEENKALLRKKYGEAKLLGEGANKAREMINGLKVKIEKRRVERAMEDLVHGKTSILHVDVEEDNLILQIENEKKTYKDGFSKLRDLKREIEHLHLILEQSRSKVQASFLSITLF</sequence>
<keyword evidence="3 4" id="KW-0505">Motor protein</keyword>
<dbReference type="HOGENOM" id="CLU_001485_16_0_1"/>
<accession>D8TBJ4</accession>
<dbReference type="EMBL" id="GL377710">
    <property type="protein sequence ID" value="EFJ05984.1"/>
    <property type="molecule type" value="Genomic_DNA"/>
</dbReference>
<evidence type="ECO:0000256" key="4">
    <source>
        <dbReference type="PROSITE-ProRule" id="PRU00283"/>
    </source>
</evidence>